<evidence type="ECO:0000259" key="1">
    <source>
        <dbReference type="Pfam" id="PF01425"/>
    </source>
</evidence>
<accession>A0ABS0AK60</accession>
<gene>
    <name evidence="2" type="ORF">ISO4_03131</name>
</gene>
<dbReference type="PANTHER" id="PTHR42678:SF5">
    <property type="entry name" value="GLUTAMYL-TRNA(GLN) AMIDOTRANSFERASE SUBUNIT A"/>
    <property type="match status" value="1"/>
</dbReference>
<comment type="caution">
    <text evidence="2">The sequence shown here is derived from an EMBL/GenBank/DDBJ whole genome shotgun (WGS) entry which is preliminary data.</text>
</comment>
<name>A0ABS0AK60_9GAMM</name>
<dbReference type="PROSITE" id="PS51257">
    <property type="entry name" value="PROKAR_LIPOPROTEIN"/>
    <property type="match status" value="1"/>
</dbReference>
<dbReference type="Proteomes" id="UP000644441">
    <property type="component" value="Unassembled WGS sequence"/>
</dbReference>
<reference evidence="2 3" key="1">
    <citation type="submission" date="2012-09" db="EMBL/GenBank/DDBJ databases">
        <title>Genome Sequence of alkane-degrading Bacterium Alcanivorax venustensis ISO4.</title>
        <authorList>
            <person name="Lai Q."/>
            <person name="Shao Z."/>
        </authorList>
    </citation>
    <scope>NUCLEOTIDE SEQUENCE [LARGE SCALE GENOMIC DNA]</scope>
    <source>
        <strain evidence="2 3">ISO4</strain>
    </source>
</reference>
<keyword evidence="3" id="KW-1185">Reference proteome</keyword>
<dbReference type="SUPFAM" id="SSF75304">
    <property type="entry name" value="Amidase signature (AS) enzymes"/>
    <property type="match status" value="1"/>
</dbReference>
<protein>
    <submittedName>
        <fullName evidence="2">Amidase</fullName>
    </submittedName>
</protein>
<dbReference type="Gene3D" id="3.90.1300.10">
    <property type="entry name" value="Amidase signature (AS) domain"/>
    <property type="match status" value="1"/>
</dbReference>
<feature type="domain" description="Amidase" evidence="1">
    <location>
        <begin position="68"/>
        <end position="541"/>
    </location>
</feature>
<dbReference type="InterPro" id="IPR036928">
    <property type="entry name" value="AS_sf"/>
</dbReference>
<proteinExistence type="predicted"/>
<dbReference type="PANTHER" id="PTHR42678">
    <property type="entry name" value="AMIDASE"/>
    <property type="match status" value="1"/>
</dbReference>
<dbReference type="Pfam" id="PF01425">
    <property type="entry name" value="Amidase"/>
    <property type="match status" value="1"/>
</dbReference>
<sequence>MFMFDPKLLVGSAVLAALLSGCGGSSSSSDDAGTPPSGGDDGVAFSFVESTVADLHTSLETGGVTCEEVVQGYIDRIEAYDDTGSTTELNSVVAINPEAIIDAREKDLNFAVTGIDGPLYCVPVLPKDNFNTEQMPTSGGALAFQYNQPTRDAYTVRRMREAGAIVLGKANMDEFAFGFRGESSVRGLVKNPYDLTKGSGGSSTGTGTAIAASLALLGTGSDTGGSVRVPSSLNGLVGIRPSLRLVSLDGIMPLATWQDTGGPMCRTVEDCALLMDAMVGFDTSPASNQRVSFEIDARLINNEEEYEQVTGVPETYTEFLDADGLDGARIGVVRDLFGTNDSVLAVMDQAIANMEAAGAVVEDVTIDDLGTILGDYQSMSSYEFRHDLEEYLNSWPNTMDGHILDYDELVASGGYLDSYKSGLEFRGGIDLNNLTDEQRVVYEKNTIERPVFVRERLMRALDNLDVDGNPLGEAYDVLLYPAITGLAGDLGNSPSAGSNNRLSPFSLFPALVMPAGMAEDLEPAMPVGMEMLGREFDEETLIKLAYAYQEQFQPRVAPTFTPEL</sequence>
<dbReference type="InterPro" id="IPR023631">
    <property type="entry name" value="Amidase_dom"/>
</dbReference>
<evidence type="ECO:0000313" key="2">
    <source>
        <dbReference type="EMBL" id="MBF5054529.1"/>
    </source>
</evidence>
<evidence type="ECO:0000313" key="3">
    <source>
        <dbReference type="Proteomes" id="UP000644441"/>
    </source>
</evidence>
<organism evidence="2 3">
    <name type="scientific">Alloalcanivorax venustensis ISO4</name>
    <dbReference type="NCBI Taxonomy" id="1177184"/>
    <lineage>
        <taxon>Bacteria</taxon>
        <taxon>Pseudomonadati</taxon>
        <taxon>Pseudomonadota</taxon>
        <taxon>Gammaproteobacteria</taxon>
        <taxon>Oceanospirillales</taxon>
        <taxon>Alcanivoracaceae</taxon>
        <taxon>Alloalcanivorax</taxon>
    </lineage>
</organism>
<dbReference type="EMBL" id="ARXR01000050">
    <property type="protein sequence ID" value="MBF5054529.1"/>
    <property type="molecule type" value="Genomic_DNA"/>
</dbReference>